<protein>
    <recommendedName>
        <fullName evidence="5">BRO domain-containing protein 1</fullName>
    </recommendedName>
</protein>
<dbReference type="CDD" id="cd21134">
    <property type="entry name" value="YTH"/>
    <property type="match status" value="1"/>
</dbReference>
<feature type="region of interest" description="Disordered" evidence="7">
    <location>
        <begin position="1751"/>
        <end position="1848"/>
    </location>
</feature>
<feature type="compositionally biased region" description="Basic and acidic residues" evidence="7">
    <location>
        <begin position="144"/>
        <end position="155"/>
    </location>
</feature>
<evidence type="ECO:0000256" key="3">
    <source>
        <dbReference type="ARBA" id="ARBA00022490"/>
    </source>
</evidence>
<dbReference type="Pfam" id="PF13949">
    <property type="entry name" value="ALIX_LYPXL_bnd"/>
    <property type="match status" value="1"/>
</dbReference>
<dbReference type="InterPro" id="IPR004328">
    <property type="entry name" value="BRO1_dom"/>
</dbReference>
<dbReference type="InterPro" id="IPR025304">
    <property type="entry name" value="ALIX_V_dom"/>
</dbReference>
<evidence type="ECO:0000259" key="8">
    <source>
        <dbReference type="PROSITE" id="PS50882"/>
    </source>
</evidence>
<feature type="coiled-coil region" evidence="6">
    <location>
        <begin position="1454"/>
        <end position="1492"/>
    </location>
</feature>
<feature type="compositionally biased region" description="Polar residues" evidence="7">
    <location>
        <begin position="175"/>
        <end position="193"/>
    </location>
</feature>
<dbReference type="OrthoDB" id="2141925at2759"/>
<proteinExistence type="predicted"/>
<evidence type="ECO:0000259" key="9">
    <source>
        <dbReference type="PROSITE" id="PS51180"/>
    </source>
</evidence>
<dbReference type="CDD" id="cd09242">
    <property type="entry name" value="BRO1_ScBro1_like"/>
    <property type="match status" value="1"/>
</dbReference>
<evidence type="ECO:0000256" key="7">
    <source>
        <dbReference type="SAM" id="MobiDB-lite"/>
    </source>
</evidence>
<evidence type="ECO:0000256" key="6">
    <source>
        <dbReference type="SAM" id="Coils"/>
    </source>
</evidence>
<feature type="compositionally biased region" description="Basic and acidic residues" evidence="7">
    <location>
        <begin position="102"/>
        <end position="111"/>
    </location>
</feature>
<dbReference type="GO" id="GO:0005768">
    <property type="term" value="C:endosome"/>
    <property type="evidence" value="ECO:0007669"/>
    <property type="project" value="UniProtKB-SubCell"/>
</dbReference>
<feature type="compositionally biased region" description="Low complexity" evidence="7">
    <location>
        <begin position="1824"/>
        <end position="1843"/>
    </location>
</feature>
<dbReference type="GO" id="GO:0003723">
    <property type="term" value="F:RNA binding"/>
    <property type="evidence" value="ECO:0007669"/>
    <property type="project" value="InterPro"/>
</dbReference>
<keyword evidence="6" id="KW-0175">Coiled coil</keyword>
<dbReference type="Proteomes" id="UP000789831">
    <property type="component" value="Unassembled WGS sequence"/>
</dbReference>
<evidence type="ECO:0000256" key="1">
    <source>
        <dbReference type="ARBA" id="ARBA00004177"/>
    </source>
</evidence>
<organism evidence="10 11">
    <name type="scientific">Ambispora gerdemannii</name>
    <dbReference type="NCBI Taxonomy" id="144530"/>
    <lineage>
        <taxon>Eukaryota</taxon>
        <taxon>Fungi</taxon>
        <taxon>Fungi incertae sedis</taxon>
        <taxon>Mucoromycota</taxon>
        <taxon>Glomeromycotina</taxon>
        <taxon>Glomeromycetes</taxon>
        <taxon>Archaeosporales</taxon>
        <taxon>Ambisporaceae</taxon>
        <taxon>Ambispora</taxon>
    </lineage>
</organism>
<evidence type="ECO:0000256" key="2">
    <source>
        <dbReference type="ARBA" id="ARBA00004496"/>
    </source>
</evidence>
<evidence type="ECO:0000313" key="11">
    <source>
        <dbReference type="Proteomes" id="UP000789831"/>
    </source>
</evidence>
<dbReference type="Pfam" id="PF04146">
    <property type="entry name" value="YTH"/>
    <property type="match status" value="1"/>
</dbReference>
<feature type="compositionally biased region" description="Low complexity" evidence="7">
    <location>
        <begin position="1599"/>
        <end position="1618"/>
    </location>
</feature>
<sequence>MSKEKIMPEHENVLAELLADEDVVDYELDDESYHEKLDDFEDMTTSVMEDNKKETPVVIKGLENNKKDAQINTKNLGDGKKDVLIINKKDKPITLTQSSNEVSKKSTEEDRRRRKAESDDEAEPRSSRQSKRARQSAKPQVGLTKKDAEASQREAHKPRHTSSRQDQLDVDRFRTSQTLDGSSRSKRYSSNDYSRVRENTSHISINHRARAHENFTRGRIFRFEDNQKARIDRSVIPLPLSSSSGKIVSSDKREIENGHKDRSQKQSTFDNYEITKNPPKTLAKEEIGTIHSSINLHSSRSSNDAILKDSRQKNIKTSGHIPSDTSKKTHPRPEEVSREKELDNGHLRGKADKIEKGRSSTTFDEVKAQNITAKNHKLNPYDRREHLNLPNDKKEIIVKDNDKIRKKESESTALNEGNQRSQKANIISQDSFEKNQTLSSNITTFDSRHHHVTSFLRPSIKAESRYFIIKSHNYENVLKSQADGIWATQPGNADILSEAFQTSERVFLIFSVNESRHFQGYCIMTSDIGTAKHASWLRINEANLGGNFHVRWIKIRDLPFDRTGHIRNPWNEGKPVKISRDGQELPSTIGNKLCELFETLPEETDTTPEIIIDSKIKKDHREKLRRPESIADRYKPYETLSRAQRAERGIRARGQMLSSEIERPRLVRELPPREYSRIISHAGEYEGHHGQYSLFQPTFQGHLGMPHHRAWQPSFGSHIASHPDEVDWANPLKRYIQTTYQEDPDKYADETNAIHRLRQDMRGAGKDITGRDLLYRYYGQLELLDLRFPVDENHIRVSFTWYDAFTLKPTSQFSLAYEKASTIFNIAAVLSAIAASQNRSENEGLKRAFNFFQASAGMFTYINDNFLHAPSTDLSRDTVKLLSQLMLAQAQECFLEQSFGTKKKPALVAKLAAQAGWSYGNIAENMGDLVFRNVFDKSWHTVCQIKHKYLVSIAQYQKALACEAEAKYGESVGRLQIAESLAKEANKLSTGFSSAFSSSASPTLSADAAITLQEICKSNLALITEKKVSATRDNDIVYHEAVPQESVIPSIETLNAVKPMPIKDLYAPNEIQKVIGPDIFERLIPLSVHESASLYSEEKAKIVRSETERCDIANGELEAALEYMKLPGALEKFKNTSSARSFDELAAPTIEVKQWALLIQEEELQKGSIKELMITLDGLKTRAEELLDGVTLILDTEQKECELLRVKYGDAWTQSPSGQSTASLRQDMKNHRESLEKAASSDRHIYHQYEQVSKDVITLLSSGKGEDLERVFAETLTSAGLNNNVGGNSIVTNNESLLDVETSGSEEGIPVKAQRIEECIGNLHKVKKERMDTLSDLKEKTHQDDISHLLILNKKTQNIEPQLFATELEKFTPYRNRITASIHHQQALLQELTGFYKNLMEGNEARALQSRWEQIERKRKEVCERFKKAKDRYLEVKEGLSKGIQFYVDLADLIENLSKTAHQFAKKRQEERNELIQQIENQEAQRANKLLNQLKTTSSSLDSSEQPNPYDDIGKLVEGTNRLSISNSISSGQAKNVNLGSLPLTTNSQIQQSNQSNDGAYFRKNSSSANIPTNQYVPSYNTTPSTSILQQSVPPPNNTPNYYSTSLTRQSSLSSQPPGGYNNPYQPTQQHLSFQLGPQSQFQQVTPLSSSVPNGQPSQAHFVNQPPPPQQIAQQSLNQRPQPSYNHTAIPPPQIQQEVTESTPHPLSRPSSLYGVNLPHSALSQPQQQPPSPTTLRYNQTPVLQQPFQSMQRPPTYENYSLPPQNNHSQLQQPPSVTPQRPLQHQPQYSTIPPPPLQQQPPLNQYYNSHQLSQGFNNPPPQVQTSQYHPTPQQQQYYSQTSQGLGNHNKEILSMGRHRF</sequence>
<feature type="compositionally biased region" description="Polar residues" evidence="7">
    <location>
        <begin position="1676"/>
        <end position="1687"/>
    </location>
</feature>
<feature type="region of interest" description="Disordered" evidence="7">
    <location>
        <begin position="71"/>
        <end position="200"/>
    </location>
</feature>
<feature type="compositionally biased region" description="Polar residues" evidence="7">
    <location>
        <begin position="1751"/>
        <end position="1791"/>
    </location>
</feature>
<evidence type="ECO:0000256" key="5">
    <source>
        <dbReference type="ARBA" id="ARBA00041284"/>
    </source>
</evidence>
<dbReference type="Gene3D" id="3.10.590.10">
    <property type="entry name" value="ph1033 like domains"/>
    <property type="match status" value="1"/>
</dbReference>
<feature type="region of interest" description="Disordered" evidence="7">
    <location>
        <begin position="1496"/>
        <end position="1515"/>
    </location>
</feature>
<feature type="domain" description="BRO1" evidence="9">
    <location>
        <begin position="708"/>
        <end position="1117"/>
    </location>
</feature>
<dbReference type="InterPro" id="IPR038499">
    <property type="entry name" value="BRO1_sf"/>
</dbReference>
<comment type="caution">
    <text evidence="10">The sequence shown here is derived from an EMBL/GenBank/DDBJ whole genome shotgun (WGS) entry which is preliminary data.</text>
</comment>
<dbReference type="Pfam" id="PF03097">
    <property type="entry name" value="BRO1"/>
    <property type="match status" value="1"/>
</dbReference>
<feature type="compositionally biased region" description="Basic and acidic residues" evidence="7">
    <location>
        <begin position="77"/>
        <end position="92"/>
    </location>
</feature>
<dbReference type="InterPro" id="IPR007275">
    <property type="entry name" value="YTH_domain"/>
</dbReference>
<dbReference type="Gene3D" id="1.20.120.560">
    <property type="entry name" value="alix/aip1 in complex with the ypdl late domain"/>
    <property type="match status" value="1"/>
</dbReference>
<dbReference type="EMBL" id="CAJVPL010000441">
    <property type="protein sequence ID" value="CAG8497435.1"/>
    <property type="molecule type" value="Genomic_DNA"/>
</dbReference>
<feature type="domain" description="YTH" evidence="8">
    <location>
        <begin position="464"/>
        <end position="597"/>
    </location>
</feature>
<reference evidence="10" key="1">
    <citation type="submission" date="2021-06" db="EMBL/GenBank/DDBJ databases">
        <authorList>
            <person name="Kallberg Y."/>
            <person name="Tangrot J."/>
            <person name="Rosling A."/>
        </authorList>
    </citation>
    <scope>NUCLEOTIDE SEQUENCE</scope>
    <source>
        <strain evidence="10">MT106</strain>
    </source>
</reference>
<dbReference type="GO" id="GO:0043328">
    <property type="term" value="P:protein transport to vacuole involved in ubiquitin-dependent protein catabolic process via the multivesicular body sorting pathway"/>
    <property type="evidence" value="ECO:0007669"/>
    <property type="project" value="TreeGrafter"/>
</dbReference>
<dbReference type="PANTHER" id="PTHR23030:SF30">
    <property type="entry name" value="TYROSINE-PROTEIN PHOSPHATASE NON-RECEPTOR TYPE 23"/>
    <property type="match status" value="1"/>
</dbReference>
<dbReference type="PANTHER" id="PTHR23030">
    <property type="entry name" value="PCD6 INTERACTING PROTEIN-RELATED"/>
    <property type="match status" value="1"/>
</dbReference>
<dbReference type="PROSITE" id="PS50882">
    <property type="entry name" value="YTH"/>
    <property type="match status" value="1"/>
</dbReference>
<dbReference type="SMART" id="SM01041">
    <property type="entry name" value="BRO1"/>
    <property type="match status" value="1"/>
</dbReference>
<evidence type="ECO:0000313" key="10">
    <source>
        <dbReference type="EMBL" id="CAG8497435.1"/>
    </source>
</evidence>
<dbReference type="Gene3D" id="1.20.140.50">
    <property type="entry name" value="alix/aip1 like domains"/>
    <property type="match status" value="1"/>
</dbReference>
<feature type="compositionally biased region" description="Polar residues" evidence="7">
    <location>
        <begin position="1695"/>
        <end position="1711"/>
    </location>
</feature>
<name>A0A9N9EZ71_9GLOM</name>
<keyword evidence="11" id="KW-1185">Reference proteome</keyword>
<feature type="region of interest" description="Disordered" evidence="7">
    <location>
        <begin position="310"/>
        <end position="363"/>
    </location>
</feature>
<comment type="subcellular location">
    <subcellularLocation>
        <location evidence="2">Cytoplasm</location>
    </subcellularLocation>
    <subcellularLocation>
        <location evidence="1">Endosome</location>
    </subcellularLocation>
</comment>
<feature type="compositionally biased region" description="Polar residues" evidence="7">
    <location>
        <begin position="1564"/>
        <end position="1592"/>
    </location>
</feature>
<keyword evidence="4" id="KW-0967">Endosome</keyword>
<evidence type="ECO:0000256" key="4">
    <source>
        <dbReference type="ARBA" id="ARBA00022753"/>
    </source>
</evidence>
<feature type="compositionally biased region" description="Polar residues" evidence="7">
    <location>
        <begin position="1623"/>
        <end position="1662"/>
    </location>
</feature>
<dbReference type="Gene3D" id="1.25.40.280">
    <property type="entry name" value="alix/aip1 like domains"/>
    <property type="match status" value="1"/>
</dbReference>
<dbReference type="PROSITE" id="PS51180">
    <property type="entry name" value="BRO1"/>
    <property type="match status" value="1"/>
</dbReference>
<feature type="region of interest" description="Disordered" evidence="7">
    <location>
        <begin position="1550"/>
        <end position="1738"/>
    </location>
</feature>
<feature type="region of interest" description="Disordered" evidence="7">
    <location>
        <begin position="242"/>
        <end position="284"/>
    </location>
</feature>
<gene>
    <name evidence="10" type="ORF">AGERDE_LOCUS4071</name>
</gene>
<feature type="compositionally biased region" description="Basic and acidic residues" evidence="7">
    <location>
        <begin position="325"/>
        <end position="358"/>
    </location>
</feature>
<accession>A0A9N9EZ71</accession>
<feature type="compositionally biased region" description="Polar residues" evidence="7">
    <location>
        <begin position="1496"/>
        <end position="1507"/>
    </location>
</feature>
<keyword evidence="3" id="KW-0963">Cytoplasm</keyword>
<feature type="compositionally biased region" description="Basic and acidic residues" evidence="7">
    <location>
        <begin position="249"/>
        <end position="264"/>
    </location>
</feature>